<evidence type="ECO:0000256" key="1">
    <source>
        <dbReference type="SAM" id="MobiDB-lite"/>
    </source>
</evidence>
<feature type="region of interest" description="Disordered" evidence="1">
    <location>
        <begin position="180"/>
        <end position="199"/>
    </location>
</feature>
<organism evidence="2 3">
    <name type="scientific">Leptidea sinapis</name>
    <dbReference type="NCBI Taxonomy" id="189913"/>
    <lineage>
        <taxon>Eukaryota</taxon>
        <taxon>Metazoa</taxon>
        <taxon>Ecdysozoa</taxon>
        <taxon>Arthropoda</taxon>
        <taxon>Hexapoda</taxon>
        <taxon>Insecta</taxon>
        <taxon>Pterygota</taxon>
        <taxon>Neoptera</taxon>
        <taxon>Endopterygota</taxon>
        <taxon>Lepidoptera</taxon>
        <taxon>Glossata</taxon>
        <taxon>Ditrysia</taxon>
        <taxon>Papilionoidea</taxon>
        <taxon>Pieridae</taxon>
        <taxon>Dismorphiinae</taxon>
        <taxon>Leptidea</taxon>
    </lineage>
</organism>
<dbReference type="EMBL" id="FZQP02006893">
    <property type="protein sequence ID" value="VVD04796.1"/>
    <property type="molecule type" value="Genomic_DNA"/>
</dbReference>
<reference evidence="2 3" key="1">
    <citation type="submission" date="2017-07" db="EMBL/GenBank/DDBJ databases">
        <authorList>
            <person name="Talla V."/>
            <person name="Backstrom N."/>
        </authorList>
    </citation>
    <scope>NUCLEOTIDE SEQUENCE [LARGE SCALE GENOMIC DNA]</scope>
</reference>
<dbReference type="AlphaFoldDB" id="A0A5E4R375"/>
<proteinExistence type="predicted"/>
<protein>
    <submittedName>
        <fullName evidence="2">Uncharacterized protein</fullName>
    </submittedName>
</protein>
<gene>
    <name evidence="2" type="ORF">LSINAPIS_LOCUS14476</name>
</gene>
<evidence type="ECO:0000313" key="3">
    <source>
        <dbReference type="Proteomes" id="UP000324832"/>
    </source>
</evidence>
<feature type="region of interest" description="Disordered" evidence="1">
    <location>
        <begin position="1"/>
        <end position="36"/>
    </location>
</feature>
<accession>A0A5E4R375</accession>
<feature type="compositionally biased region" description="Basic and acidic residues" evidence="1">
    <location>
        <begin position="1"/>
        <end position="13"/>
    </location>
</feature>
<name>A0A5E4R375_9NEOP</name>
<sequence>MQYKIERKRDERCRKQHLLRQSEGTASEDRRRTQRYYPHIRDQRHCEPRPDHHSKNHEEVHGVLLQVQPESLIQDLRRHNSHPLPFAKNTHFQSQIVRVASLHQNSLHALQIFHKSIQQTACMGDSGDLLKSLLQTVLEMGQVCGELVVPPGLGATNLYLDEYTLKLNSCSKRSSRLKTNMKSAKWSRPGGPKSFGETEPRLSMYSLDLNLHSRSNMRDNHSG</sequence>
<keyword evidence="3" id="KW-1185">Reference proteome</keyword>
<dbReference type="Proteomes" id="UP000324832">
    <property type="component" value="Unassembled WGS sequence"/>
</dbReference>
<evidence type="ECO:0000313" key="2">
    <source>
        <dbReference type="EMBL" id="VVD04796.1"/>
    </source>
</evidence>